<evidence type="ECO:0000259" key="2">
    <source>
        <dbReference type="PROSITE" id="PS50110"/>
    </source>
</evidence>
<dbReference type="PANTHER" id="PTHR37299">
    <property type="entry name" value="TRANSCRIPTIONAL REGULATOR-RELATED"/>
    <property type="match status" value="1"/>
</dbReference>
<evidence type="ECO:0000259" key="3">
    <source>
        <dbReference type="PROSITE" id="PS50930"/>
    </source>
</evidence>
<evidence type="ECO:0000313" key="4">
    <source>
        <dbReference type="EMBL" id="MDJ1506107.1"/>
    </source>
</evidence>
<dbReference type="Gene3D" id="2.40.50.1020">
    <property type="entry name" value="LytTr DNA-binding domain"/>
    <property type="match status" value="1"/>
</dbReference>
<evidence type="ECO:0000313" key="5">
    <source>
        <dbReference type="Proteomes" id="UP001232063"/>
    </source>
</evidence>
<dbReference type="Pfam" id="PF00072">
    <property type="entry name" value="Response_reg"/>
    <property type="match status" value="1"/>
</dbReference>
<dbReference type="SMART" id="SM00850">
    <property type="entry name" value="LytTR"/>
    <property type="match status" value="1"/>
</dbReference>
<dbReference type="Proteomes" id="UP001232063">
    <property type="component" value="Unassembled WGS sequence"/>
</dbReference>
<keyword evidence="4" id="KW-0238">DNA-binding</keyword>
<dbReference type="SMART" id="SM00448">
    <property type="entry name" value="REC"/>
    <property type="match status" value="1"/>
</dbReference>
<dbReference type="AlphaFoldDB" id="A0AAE3RDR9"/>
<accession>A0AAE3RDR9</accession>
<dbReference type="RefSeq" id="WP_314518845.1">
    <property type="nucleotide sequence ID" value="NZ_JASJOU010000020.1"/>
</dbReference>
<dbReference type="SUPFAM" id="SSF52172">
    <property type="entry name" value="CheY-like"/>
    <property type="match status" value="1"/>
</dbReference>
<dbReference type="InterPro" id="IPR011006">
    <property type="entry name" value="CheY-like_superfamily"/>
</dbReference>
<feature type="domain" description="HTH LytTR-type" evidence="3">
    <location>
        <begin position="148"/>
        <end position="230"/>
    </location>
</feature>
<protein>
    <submittedName>
        <fullName evidence="4">LytTR family DNA-binding domain-containing protein</fullName>
    </submittedName>
</protein>
<dbReference type="InterPro" id="IPR001789">
    <property type="entry name" value="Sig_transdc_resp-reg_receiver"/>
</dbReference>
<keyword evidence="5" id="KW-1185">Reference proteome</keyword>
<feature type="domain" description="Response regulatory" evidence="2">
    <location>
        <begin position="4"/>
        <end position="117"/>
    </location>
</feature>
<dbReference type="Pfam" id="PF04397">
    <property type="entry name" value="LytTR"/>
    <property type="match status" value="1"/>
</dbReference>
<dbReference type="PROSITE" id="PS50930">
    <property type="entry name" value="HTH_LYTTR"/>
    <property type="match status" value="1"/>
</dbReference>
<evidence type="ECO:0000256" key="1">
    <source>
        <dbReference type="PROSITE-ProRule" id="PRU00169"/>
    </source>
</evidence>
<dbReference type="InterPro" id="IPR007492">
    <property type="entry name" value="LytTR_DNA-bd_dom"/>
</dbReference>
<comment type="caution">
    <text evidence="4">The sequence shown here is derived from an EMBL/GenBank/DDBJ whole genome shotgun (WGS) entry which is preliminary data.</text>
</comment>
<dbReference type="PANTHER" id="PTHR37299:SF1">
    <property type="entry name" value="STAGE 0 SPORULATION PROTEIN A HOMOLOG"/>
    <property type="match status" value="1"/>
</dbReference>
<dbReference type="GO" id="GO:0003677">
    <property type="term" value="F:DNA binding"/>
    <property type="evidence" value="ECO:0007669"/>
    <property type="project" value="UniProtKB-KW"/>
</dbReference>
<dbReference type="InterPro" id="IPR046947">
    <property type="entry name" value="LytR-like"/>
</dbReference>
<dbReference type="Gene3D" id="3.40.50.2300">
    <property type="match status" value="1"/>
</dbReference>
<gene>
    <name evidence="4" type="ORF">QNI22_35940</name>
</gene>
<name>A0AAE3RDR9_9BACT</name>
<dbReference type="PROSITE" id="PS50110">
    <property type="entry name" value="RESPONSE_REGULATORY"/>
    <property type="match status" value="1"/>
</dbReference>
<reference evidence="4" key="1">
    <citation type="submission" date="2023-05" db="EMBL/GenBank/DDBJ databases">
        <authorList>
            <person name="Zhang X."/>
        </authorList>
    </citation>
    <scope>NUCLEOTIDE SEQUENCE</scope>
    <source>
        <strain evidence="4">BD1B2-1</strain>
    </source>
</reference>
<organism evidence="4 5">
    <name type="scientific">Xanthocytophaga agilis</name>
    <dbReference type="NCBI Taxonomy" id="3048010"/>
    <lineage>
        <taxon>Bacteria</taxon>
        <taxon>Pseudomonadati</taxon>
        <taxon>Bacteroidota</taxon>
        <taxon>Cytophagia</taxon>
        <taxon>Cytophagales</taxon>
        <taxon>Rhodocytophagaceae</taxon>
        <taxon>Xanthocytophaga</taxon>
    </lineage>
</organism>
<dbReference type="EMBL" id="JASJOU010000020">
    <property type="protein sequence ID" value="MDJ1506107.1"/>
    <property type="molecule type" value="Genomic_DNA"/>
</dbReference>
<sequence length="257" mass="29739">MSIRVLIIEDERLTARDLATTIRSVDDSIELLPFLHSVDEAIYFFEQKPIVDLIFSDIDLGDGLSFEIFKKCAVAVPVIFCTAFDQYLLEAFQTNGIEYILKPFKRADVERSLAKYQLLKEKFTRSGVTLPQTITPLPEFTPTSEQSLIIQRGDKILPIPFTDIAYFAIENEVVCAYTFANEHYKLTHTLDALESRCFPQFYRANRQILVNRKTIKSASRYFNRKLLLHLLLPYKENVLVGKLKVTEFLMWLQNTHA</sequence>
<keyword evidence="1" id="KW-0597">Phosphoprotein</keyword>
<dbReference type="GO" id="GO:0000156">
    <property type="term" value="F:phosphorelay response regulator activity"/>
    <property type="evidence" value="ECO:0007669"/>
    <property type="project" value="InterPro"/>
</dbReference>
<proteinExistence type="predicted"/>
<feature type="modified residue" description="4-aspartylphosphate" evidence="1">
    <location>
        <position position="57"/>
    </location>
</feature>